<dbReference type="AlphaFoldDB" id="A0A6J3LJB0"/>
<keyword evidence="7 13" id="KW-0285">Flavoprotein</keyword>
<dbReference type="RefSeq" id="XP_033365355.1">
    <property type="nucleotide sequence ID" value="XM_033509464.1"/>
</dbReference>
<dbReference type="PANTHER" id="PTHR10513:SF15">
    <property type="entry name" value="NADH DEHYDROGENASE [UBIQUINONE] 1 ALPHA SUBCOMPLEX SUBUNIT 10, MITOCHONDRIAL"/>
    <property type="match status" value="1"/>
</dbReference>
<evidence type="ECO:0000256" key="6">
    <source>
        <dbReference type="ARBA" id="ARBA00022448"/>
    </source>
</evidence>
<evidence type="ECO:0000256" key="7">
    <source>
        <dbReference type="ARBA" id="ARBA00022630"/>
    </source>
</evidence>
<accession>A0A6J3LJB0</accession>
<keyword evidence="8 13" id="KW-0679">Respiratory chain</keyword>
<dbReference type="GO" id="GO:0006120">
    <property type="term" value="P:mitochondrial electron transport, NADH to ubiquinone"/>
    <property type="evidence" value="ECO:0007669"/>
    <property type="project" value="InterPro"/>
</dbReference>
<evidence type="ECO:0000256" key="11">
    <source>
        <dbReference type="ARBA" id="ARBA00022982"/>
    </source>
</evidence>
<comment type="function">
    <text evidence="2 13">Accessory subunit of the mitochondrial membrane respiratory chain NADH dehydrogenase (Complex I), that is believed not to be involved in catalysis. Complex I functions in the transfer of electrons from NADH to the respiratory chain. The immediate electron acceptor for the enzyme is believed to be ubiquinone.</text>
</comment>
<dbReference type="Gene3D" id="3.40.50.300">
    <property type="entry name" value="P-loop containing nucleotide triphosphate hydrolases"/>
    <property type="match status" value="1"/>
</dbReference>
<feature type="domain" description="Deoxynucleoside kinase" evidence="14">
    <location>
        <begin position="80"/>
        <end position="300"/>
    </location>
</feature>
<name>A0A6J3LJB0_9HYME</name>
<gene>
    <name evidence="16 17" type="primary">LOC117242625</name>
</gene>
<protein>
    <recommendedName>
        <fullName evidence="5 13">NADH dehydrogenase [ubiquinone] 1 alpha subcomplex subunit 10, mitochondrial</fullName>
    </recommendedName>
</protein>
<evidence type="ECO:0000256" key="12">
    <source>
        <dbReference type="ARBA" id="ARBA00023128"/>
    </source>
</evidence>
<evidence type="ECO:0000256" key="3">
    <source>
        <dbReference type="ARBA" id="ARBA00004305"/>
    </source>
</evidence>
<keyword evidence="15" id="KW-1185">Reference proteome</keyword>
<keyword evidence="6 13" id="KW-0813">Transport</keyword>
<evidence type="ECO:0000256" key="10">
    <source>
        <dbReference type="ARBA" id="ARBA00022946"/>
    </source>
</evidence>
<dbReference type="PIRSF" id="PIRSF000543">
    <property type="entry name" value="NADH_UQ_42KD"/>
    <property type="match status" value="1"/>
</dbReference>
<dbReference type="Proteomes" id="UP000504631">
    <property type="component" value="Unplaced"/>
</dbReference>
<evidence type="ECO:0000256" key="8">
    <source>
        <dbReference type="ARBA" id="ARBA00022660"/>
    </source>
</evidence>
<dbReference type="PANTHER" id="PTHR10513">
    <property type="entry name" value="DEOXYNUCLEOSIDE KINASE"/>
    <property type="match status" value="1"/>
</dbReference>
<dbReference type="Pfam" id="PF01712">
    <property type="entry name" value="dNK"/>
    <property type="match status" value="1"/>
</dbReference>
<dbReference type="InterPro" id="IPR050566">
    <property type="entry name" value="Deoxyribonucleoside_kinase"/>
</dbReference>
<comment type="similarity">
    <text evidence="4 13">Belongs to the complex I NDUFA10 subunit family.</text>
</comment>
<dbReference type="SUPFAM" id="SSF52540">
    <property type="entry name" value="P-loop containing nucleoside triphosphate hydrolases"/>
    <property type="match status" value="1"/>
</dbReference>
<dbReference type="InterPro" id="IPR031314">
    <property type="entry name" value="DNK_dom"/>
</dbReference>
<dbReference type="GO" id="GO:0005759">
    <property type="term" value="C:mitochondrial matrix"/>
    <property type="evidence" value="ECO:0007669"/>
    <property type="project" value="UniProtKB-SubCell"/>
</dbReference>
<evidence type="ECO:0000313" key="16">
    <source>
        <dbReference type="RefSeq" id="XP_033365354.1"/>
    </source>
</evidence>
<organism evidence="15 17">
    <name type="scientific">Bombus vosnesenskii</name>
    <dbReference type="NCBI Taxonomy" id="207650"/>
    <lineage>
        <taxon>Eukaryota</taxon>
        <taxon>Metazoa</taxon>
        <taxon>Ecdysozoa</taxon>
        <taxon>Arthropoda</taxon>
        <taxon>Hexapoda</taxon>
        <taxon>Insecta</taxon>
        <taxon>Pterygota</taxon>
        <taxon>Neoptera</taxon>
        <taxon>Endopterygota</taxon>
        <taxon>Hymenoptera</taxon>
        <taxon>Apocrita</taxon>
        <taxon>Aculeata</taxon>
        <taxon>Apoidea</taxon>
        <taxon>Anthophila</taxon>
        <taxon>Apidae</taxon>
        <taxon>Bombus</taxon>
        <taxon>Pyrobombus</taxon>
    </lineage>
</organism>
<evidence type="ECO:0000256" key="13">
    <source>
        <dbReference type="PIRNR" id="PIRNR000543"/>
    </source>
</evidence>
<dbReference type="RefSeq" id="XP_033365354.1">
    <property type="nucleotide sequence ID" value="XM_033509463.1"/>
</dbReference>
<keyword evidence="11 13" id="KW-0249">Electron transport</keyword>
<evidence type="ECO:0000256" key="2">
    <source>
        <dbReference type="ARBA" id="ARBA00003195"/>
    </source>
</evidence>
<dbReference type="InterPro" id="IPR015828">
    <property type="entry name" value="NDUFA10"/>
</dbReference>
<comment type="cofactor">
    <cofactor evidence="1 13">
        <name>FAD</name>
        <dbReference type="ChEBI" id="CHEBI:57692"/>
    </cofactor>
</comment>
<proteinExistence type="inferred from homology"/>
<evidence type="ECO:0000256" key="4">
    <source>
        <dbReference type="ARBA" id="ARBA00008606"/>
    </source>
</evidence>
<evidence type="ECO:0000256" key="1">
    <source>
        <dbReference type="ARBA" id="ARBA00001974"/>
    </source>
</evidence>
<keyword evidence="10" id="KW-0809">Transit peptide</keyword>
<keyword evidence="12 13" id="KW-0496">Mitochondrion</keyword>
<evidence type="ECO:0000313" key="15">
    <source>
        <dbReference type="Proteomes" id="UP000504631"/>
    </source>
</evidence>
<dbReference type="CTD" id="42591"/>
<sequence>MTSIFCITFIKGNSIGYLTRLCKASKNFNSVTQVAFMKTLPTRSQTPKPDPFPYWKKQCNEINMTFDPTTLRFDENSKLIVVDGPPAVGKSKLCEQIAKEFGLLYMPPPVFDEMYINYYGFDVRSLNPKLKDEWRMRDLTDFLRDPDHQGTARIQYGIFTMRIEQYMNALVHILATGQGVVLNRSIFTEAGYMHAMYNSGYLSKKAVNEFDMMRTNTFHLLLRPHLIIYLDATPETVLKRIKKRGNIDEINSKVFTKKFLSDLSTTTKEKCLSWLSPHTEILIYDWNKEWNNVDVINDIENLNLEEEIKQEKFSDWVFVDTNELIDSLRMYHTKHHIYACVEQTPITEIAPELYVTADARDTINKMLNEIESEKYAPYCNPKLHKVPWIMKNNNFIFSFYRRTPRDFINCDLFKLPLPC</sequence>
<evidence type="ECO:0000313" key="17">
    <source>
        <dbReference type="RefSeq" id="XP_033365355.1"/>
    </source>
</evidence>
<dbReference type="GeneID" id="117242625"/>
<dbReference type="InterPro" id="IPR027417">
    <property type="entry name" value="P-loop_NTPase"/>
</dbReference>
<reference evidence="16 17" key="1">
    <citation type="submission" date="2025-04" db="UniProtKB">
        <authorList>
            <consortium name="RefSeq"/>
        </authorList>
    </citation>
    <scope>IDENTIFICATION</scope>
    <source>
        <tissue evidence="16 17">Muscle</tissue>
    </source>
</reference>
<dbReference type="KEGG" id="bvk:117242625"/>
<keyword evidence="9 13" id="KW-0274">FAD</keyword>
<evidence type="ECO:0000256" key="5">
    <source>
        <dbReference type="ARBA" id="ARBA00017279"/>
    </source>
</evidence>
<comment type="subcellular location">
    <subcellularLocation>
        <location evidence="3 13">Mitochondrion matrix</location>
    </subcellularLocation>
</comment>
<evidence type="ECO:0000256" key="9">
    <source>
        <dbReference type="ARBA" id="ARBA00022827"/>
    </source>
</evidence>
<evidence type="ECO:0000259" key="14">
    <source>
        <dbReference type="Pfam" id="PF01712"/>
    </source>
</evidence>